<organism evidence="1 2">
    <name type="scientific">Caerostris extrusa</name>
    <name type="common">Bark spider</name>
    <name type="synonym">Caerostris bankana</name>
    <dbReference type="NCBI Taxonomy" id="172846"/>
    <lineage>
        <taxon>Eukaryota</taxon>
        <taxon>Metazoa</taxon>
        <taxon>Ecdysozoa</taxon>
        <taxon>Arthropoda</taxon>
        <taxon>Chelicerata</taxon>
        <taxon>Arachnida</taxon>
        <taxon>Araneae</taxon>
        <taxon>Araneomorphae</taxon>
        <taxon>Entelegynae</taxon>
        <taxon>Araneoidea</taxon>
        <taxon>Araneidae</taxon>
        <taxon>Caerostris</taxon>
    </lineage>
</organism>
<name>A0AAV4NU64_CAEEX</name>
<accession>A0AAV4NU64</accession>
<gene>
    <name evidence="1" type="ORF">CEXT_802671</name>
</gene>
<evidence type="ECO:0000313" key="1">
    <source>
        <dbReference type="EMBL" id="GIX87275.1"/>
    </source>
</evidence>
<keyword evidence="2" id="KW-1185">Reference proteome</keyword>
<dbReference type="EMBL" id="BPLR01003669">
    <property type="protein sequence ID" value="GIX87275.1"/>
    <property type="molecule type" value="Genomic_DNA"/>
</dbReference>
<comment type="caution">
    <text evidence="1">The sequence shown here is derived from an EMBL/GenBank/DDBJ whole genome shotgun (WGS) entry which is preliminary data.</text>
</comment>
<evidence type="ECO:0000313" key="2">
    <source>
        <dbReference type="Proteomes" id="UP001054945"/>
    </source>
</evidence>
<reference evidence="1 2" key="1">
    <citation type="submission" date="2021-06" db="EMBL/GenBank/DDBJ databases">
        <title>Caerostris extrusa draft genome.</title>
        <authorList>
            <person name="Kono N."/>
            <person name="Arakawa K."/>
        </authorList>
    </citation>
    <scope>NUCLEOTIDE SEQUENCE [LARGE SCALE GENOMIC DNA]</scope>
</reference>
<dbReference type="Proteomes" id="UP001054945">
    <property type="component" value="Unassembled WGS sequence"/>
</dbReference>
<dbReference type="AlphaFoldDB" id="A0AAV4NU64"/>
<protein>
    <submittedName>
        <fullName evidence="1">Uncharacterized protein</fullName>
    </submittedName>
</protein>
<proteinExistence type="predicted"/>
<sequence>MKEDTRFTSMGTLKENHEASNILVNRLFGYGIADMPTTEILQSSQHVHVVFIIWYMKEDTRFTSMGTSKEDHEASNGIVNRLFWYGIADMLTTEILQSSQNMHVAVNMRTLDKEKIH</sequence>